<gene>
    <name evidence="2" type="ORF">BS50DRAFT_592232</name>
</gene>
<dbReference type="Proteomes" id="UP000240883">
    <property type="component" value="Unassembled WGS sequence"/>
</dbReference>
<organism evidence="2 3">
    <name type="scientific">Corynespora cassiicola Philippines</name>
    <dbReference type="NCBI Taxonomy" id="1448308"/>
    <lineage>
        <taxon>Eukaryota</taxon>
        <taxon>Fungi</taxon>
        <taxon>Dikarya</taxon>
        <taxon>Ascomycota</taxon>
        <taxon>Pezizomycotina</taxon>
        <taxon>Dothideomycetes</taxon>
        <taxon>Pleosporomycetidae</taxon>
        <taxon>Pleosporales</taxon>
        <taxon>Corynesporascaceae</taxon>
        <taxon>Corynespora</taxon>
    </lineage>
</organism>
<dbReference type="AlphaFoldDB" id="A0A2T2N947"/>
<evidence type="ECO:0000256" key="1">
    <source>
        <dbReference type="SAM" id="MobiDB-lite"/>
    </source>
</evidence>
<name>A0A2T2N947_CORCC</name>
<evidence type="ECO:0000313" key="3">
    <source>
        <dbReference type="Proteomes" id="UP000240883"/>
    </source>
</evidence>
<protein>
    <submittedName>
        <fullName evidence="2">Uncharacterized protein</fullName>
    </submittedName>
</protein>
<proteinExistence type="predicted"/>
<keyword evidence="3" id="KW-1185">Reference proteome</keyword>
<dbReference type="EMBL" id="KZ678142">
    <property type="protein sequence ID" value="PSN61991.1"/>
    <property type="molecule type" value="Genomic_DNA"/>
</dbReference>
<feature type="compositionally biased region" description="Basic residues" evidence="1">
    <location>
        <begin position="1"/>
        <end position="12"/>
    </location>
</feature>
<sequence length="158" mass="17515">MRPPPRTRSKPQRHLDPPPHSNGHTSSPSPSPSPSPHPTTATTKKTTAKSFSKALTSLQTKLNALLHPSDAASQPPKSFEEAIKALTREWGAAREMLVQAGLVTHEEMERFDRLEMACRILREEGPGEVQEEVERVWEGVRRGFGFCLVDLEGGLEEN</sequence>
<feature type="compositionally biased region" description="Low complexity" evidence="1">
    <location>
        <begin position="38"/>
        <end position="50"/>
    </location>
</feature>
<accession>A0A2T2N947</accession>
<reference evidence="2 3" key="1">
    <citation type="journal article" date="2018" name="Front. Microbiol.">
        <title>Genome-Wide Analysis of Corynespora cassiicola Leaf Fall Disease Putative Effectors.</title>
        <authorList>
            <person name="Lopez D."/>
            <person name="Ribeiro S."/>
            <person name="Label P."/>
            <person name="Fumanal B."/>
            <person name="Venisse J.S."/>
            <person name="Kohler A."/>
            <person name="de Oliveira R.R."/>
            <person name="Labutti K."/>
            <person name="Lipzen A."/>
            <person name="Lail K."/>
            <person name="Bauer D."/>
            <person name="Ohm R.A."/>
            <person name="Barry K.W."/>
            <person name="Spatafora J."/>
            <person name="Grigoriev I.V."/>
            <person name="Martin F.M."/>
            <person name="Pujade-Renaud V."/>
        </authorList>
    </citation>
    <scope>NUCLEOTIDE SEQUENCE [LARGE SCALE GENOMIC DNA]</scope>
    <source>
        <strain evidence="2 3">Philippines</strain>
    </source>
</reference>
<evidence type="ECO:0000313" key="2">
    <source>
        <dbReference type="EMBL" id="PSN61991.1"/>
    </source>
</evidence>
<feature type="region of interest" description="Disordered" evidence="1">
    <location>
        <begin position="1"/>
        <end position="50"/>
    </location>
</feature>